<dbReference type="InterPro" id="IPR036869">
    <property type="entry name" value="J_dom_sf"/>
</dbReference>
<dbReference type="Pfam" id="PF00226">
    <property type="entry name" value="DnaJ"/>
    <property type="match status" value="1"/>
</dbReference>
<evidence type="ECO:0000259" key="2">
    <source>
        <dbReference type="PROSITE" id="PS50076"/>
    </source>
</evidence>
<proteinExistence type="predicted"/>
<dbReference type="PROSITE" id="PS00636">
    <property type="entry name" value="DNAJ_1"/>
    <property type="match status" value="1"/>
</dbReference>
<organism evidence="3 4">
    <name type="scientific">Gloeophyllum trabeum (strain ATCC 11539 / FP-39264 / Madison 617)</name>
    <name type="common">Brown rot fungus</name>
    <dbReference type="NCBI Taxonomy" id="670483"/>
    <lineage>
        <taxon>Eukaryota</taxon>
        <taxon>Fungi</taxon>
        <taxon>Dikarya</taxon>
        <taxon>Basidiomycota</taxon>
        <taxon>Agaricomycotina</taxon>
        <taxon>Agaricomycetes</taxon>
        <taxon>Gloeophyllales</taxon>
        <taxon>Gloeophyllaceae</taxon>
        <taxon>Gloeophyllum</taxon>
    </lineage>
</organism>
<dbReference type="InterPro" id="IPR018253">
    <property type="entry name" value="DnaJ_domain_CS"/>
</dbReference>
<sequence length="163" mass="18539">MAMTYYDLLGIPKCATPDEVRLGFKRKALTTHPDKLSPDASAGERKAAETKFRNLHEAFETLSDPMKRRAYDMRLEAAARFLRTGREREFDATYAEHLKASAERLNVTVQNINKSTEKLGGLVEDLLKSLREANPEWEARRQEALRRRQAQAARPSPTPSPQV</sequence>
<dbReference type="OrthoDB" id="442087at2759"/>
<dbReference type="AlphaFoldDB" id="S7QAN3"/>
<dbReference type="Proteomes" id="UP000030669">
    <property type="component" value="Unassembled WGS sequence"/>
</dbReference>
<dbReference type="HOGENOM" id="CLU_096865_0_0_1"/>
<dbReference type="KEGG" id="gtr:GLOTRDRAFT_115700"/>
<dbReference type="PRINTS" id="PR00625">
    <property type="entry name" value="JDOMAIN"/>
</dbReference>
<reference evidence="3 4" key="1">
    <citation type="journal article" date="2012" name="Science">
        <title>The Paleozoic origin of enzymatic lignin decomposition reconstructed from 31 fungal genomes.</title>
        <authorList>
            <person name="Floudas D."/>
            <person name="Binder M."/>
            <person name="Riley R."/>
            <person name="Barry K."/>
            <person name="Blanchette R.A."/>
            <person name="Henrissat B."/>
            <person name="Martinez A.T."/>
            <person name="Otillar R."/>
            <person name="Spatafora J.W."/>
            <person name="Yadav J.S."/>
            <person name="Aerts A."/>
            <person name="Benoit I."/>
            <person name="Boyd A."/>
            <person name="Carlson A."/>
            <person name="Copeland A."/>
            <person name="Coutinho P.M."/>
            <person name="de Vries R.P."/>
            <person name="Ferreira P."/>
            <person name="Findley K."/>
            <person name="Foster B."/>
            <person name="Gaskell J."/>
            <person name="Glotzer D."/>
            <person name="Gorecki P."/>
            <person name="Heitman J."/>
            <person name="Hesse C."/>
            <person name="Hori C."/>
            <person name="Igarashi K."/>
            <person name="Jurgens J.A."/>
            <person name="Kallen N."/>
            <person name="Kersten P."/>
            <person name="Kohler A."/>
            <person name="Kuees U."/>
            <person name="Kumar T.K.A."/>
            <person name="Kuo A."/>
            <person name="LaButti K."/>
            <person name="Larrondo L.F."/>
            <person name="Lindquist E."/>
            <person name="Ling A."/>
            <person name="Lombard V."/>
            <person name="Lucas S."/>
            <person name="Lundell T."/>
            <person name="Martin R."/>
            <person name="McLaughlin D.J."/>
            <person name="Morgenstern I."/>
            <person name="Morin E."/>
            <person name="Murat C."/>
            <person name="Nagy L.G."/>
            <person name="Nolan M."/>
            <person name="Ohm R.A."/>
            <person name="Patyshakuliyeva A."/>
            <person name="Rokas A."/>
            <person name="Ruiz-Duenas F.J."/>
            <person name="Sabat G."/>
            <person name="Salamov A."/>
            <person name="Samejima M."/>
            <person name="Schmutz J."/>
            <person name="Slot J.C."/>
            <person name="St John F."/>
            <person name="Stenlid J."/>
            <person name="Sun H."/>
            <person name="Sun S."/>
            <person name="Syed K."/>
            <person name="Tsang A."/>
            <person name="Wiebenga A."/>
            <person name="Young D."/>
            <person name="Pisabarro A."/>
            <person name="Eastwood D.C."/>
            <person name="Martin F."/>
            <person name="Cullen D."/>
            <person name="Grigoriev I.V."/>
            <person name="Hibbett D.S."/>
        </authorList>
    </citation>
    <scope>NUCLEOTIDE SEQUENCE [LARGE SCALE GENOMIC DNA]</scope>
    <source>
        <strain evidence="3 4">ATCC 11539</strain>
    </source>
</reference>
<feature type="region of interest" description="Disordered" evidence="1">
    <location>
        <begin position="138"/>
        <end position="163"/>
    </location>
</feature>
<accession>S7QAN3</accession>
<dbReference type="PROSITE" id="PS50076">
    <property type="entry name" value="DNAJ_2"/>
    <property type="match status" value="1"/>
</dbReference>
<evidence type="ECO:0000256" key="1">
    <source>
        <dbReference type="SAM" id="MobiDB-lite"/>
    </source>
</evidence>
<dbReference type="RefSeq" id="XP_007865179.1">
    <property type="nucleotide sequence ID" value="XM_007866988.1"/>
</dbReference>
<dbReference type="CDD" id="cd06257">
    <property type="entry name" value="DnaJ"/>
    <property type="match status" value="1"/>
</dbReference>
<dbReference type="OMA" id="RRCPEWE"/>
<evidence type="ECO:0000313" key="3">
    <source>
        <dbReference type="EMBL" id="EPQ56448.1"/>
    </source>
</evidence>
<protein>
    <submittedName>
        <fullName evidence="3">DnaJ-domain-containing protein</fullName>
    </submittedName>
</protein>
<dbReference type="InterPro" id="IPR050817">
    <property type="entry name" value="DjlA_DnaK_co-chaperone"/>
</dbReference>
<dbReference type="Gene3D" id="1.10.287.110">
    <property type="entry name" value="DnaJ domain"/>
    <property type="match status" value="1"/>
</dbReference>
<dbReference type="GeneID" id="19300079"/>
<dbReference type="SMART" id="SM00271">
    <property type="entry name" value="DnaJ"/>
    <property type="match status" value="1"/>
</dbReference>
<dbReference type="SUPFAM" id="SSF46565">
    <property type="entry name" value="Chaperone J-domain"/>
    <property type="match status" value="1"/>
</dbReference>
<gene>
    <name evidence="3" type="ORF">GLOTRDRAFT_115700</name>
</gene>
<dbReference type="eggNOG" id="KOG0714">
    <property type="taxonomic scope" value="Eukaryota"/>
</dbReference>
<dbReference type="STRING" id="670483.S7QAN3"/>
<dbReference type="PANTHER" id="PTHR24074">
    <property type="entry name" value="CO-CHAPERONE PROTEIN DJLA"/>
    <property type="match status" value="1"/>
</dbReference>
<feature type="domain" description="J" evidence="2">
    <location>
        <begin position="4"/>
        <end position="75"/>
    </location>
</feature>
<evidence type="ECO:0000313" key="4">
    <source>
        <dbReference type="Proteomes" id="UP000030669"/>
    </source>
</evidence>
<dbReference type="InterPro" id="IPR001623">
    <property type="entry name" value="DnaJ_domain"/>
</dbReference>
<dbReference type="EMBL" id="KB469300">
    <property type="protein sequence ID" value="EPQ56448.1"/>
    <property type="molecule type" value="Genomic_DNA"/>
</dbReference>
<name>S7QAN3_GLOTA</name>
<keyword evidence="4" id="KW-1185">Reference proteome</keyword>